<dbReference type="Pfam" id="PF00005">
    <property type="entry name" value="ABC_tran"/>
    <property type="match status" value="1"/>
</dbReference>
<dbReference type="PANTHER" id="PTHR43776">
    <property type="entry name" value="TRANSPORT ATP-BINDING PROTEIN"/>
    <property type="match status" value="1"/>
</dbReference>
<feature type="domain" description="ABC transporter" evidence="4">
    <location>
        <begin position="2"/>
        <end position="226"/>
    </location>
</feature>
<evidence type="ECO:0000259" key="4">
    <source>
        <dbReference type="PROSITE" id="PS50893"/>
    </source>
</evidence>
<evidence type="ECO:0000313" key="5">
    <source>
        <dbReference type="EMBL" id="POA08237.1"/>
    </source>
</evidence>
<keyword evidence="3 5" id="KW-0067">ATP-binding</keyword>
<dbReference type="Gene3D" id="3.40.50.300">
    <property type="entry name" value="P-loop containing nucleotide triphosphate hydrolases"/>
    <property type="match status" value="1"/>
</dbReference>
<dbReference type="SMART" id="SM00382">
    <property type="entry name" value="AAA"/>
    <property type="match status" value="1"/>
</dbReference>
<dbReference type="InterPro" id="IPR017871">
    <property type="entry name" value="ABC_transporter-like_CS"/>
</dbReference>
<evidence type="ECO:0000256" key="1">
    <source>
        <dbReference type="ARBA" id="ARBA00022448"/>
    </source>
</evidence>
<dbReference type="GeneID" id="98298500"/>
<dbReference type="InterPro" id="IPR003439">
    <property type="entry name" value="ABC_transporter-like_ATP-bd"/>
</dbReference>
<organism evidence="5 6">
    <name type="scientific">Staphylococcus argensis</name>
    <dbReference type="NCBI Taxonomy" id="1607738"/>
    <lineage>
        <taxon>Bacteria</taxon>
        <taxon>Bacillati</taxon>
        <taxon>Bacillota</taxon>
        <taxon>Bacilli</taxon>
        <taxon>Bacillales</taxon>
        <taxon>Staphylococcaceae</taxon>
        <taxon>Staphylococcus</taxon>
    </lineage>
</organism>
<dbReference type="InterPro" id="IPR027417">
    <property type="entry name" value="P-loop_NTPase"/>
</dbReference>
<name>A0A2K4FAC3_9STAP</name>
<dbReference type="InterPro" id="IPR050319">
    <property type="entry name" value="ABC_transp_ATP-bind"/>
</dbReference>
<dbReference type="InterPro" id="IPR003593">
    <property type="entry name" value="AAA+_ATPase"/>
</dbReference>
<dbReference type="GO" id="GO:0016887">
    <property type="term" value="F:ATP hydrolysis activity"/>
    <property type="evidence" value="ECO:0007669"/>
    <property type="project" value="InterPro"/>
</dbReference>
<accession>A0A2K4FAC3</accession>
<comment type="caution">
    <text evidence="5">The sequence shown here is derived from an EMBL/GenBank/DDBJ whole genome shotgun (WGS) entry which is preliminary data.</text>
</comment>
<protein>
    <submittedName>
        <fullName evidence="5">Peptide ABC transporter ATP-binding protein</fullName>
    </submittedName>
</protein>
<keyword evidence="1" id="KW-0813">Transport</keyword>
<dbReference type="GO" id="GO:0055085">
    <property type="term" value="P:transmembrane transport"/>
    <property type="evidence" value="ECO:0007669"/>
    <property type="project" value="UniProtKB-ARBA"/>
</dbReference>
<dbReference type="RefSeq" id="WP_103372038.1">
    <property type="nucleotide sequence ID" value="NZ_CBCRVO010000002.1"/>
</dbReference>
<dbReference type="PANTHER" id="PTHR43776:SF8">
    <property type="entry name" value="ABC TRANSPORTER, ATP-BINDING PROTEIN"/>
    <property type="match status" value="1"/>
</dbReference>
<evidence type="ECO:0000256" key="3">
    <source>
        <dbReference type="ARBA" id="ARBA00022840"/>
    </source>
</evidence>
<keyword evidence="2" id="KW-0547">Nucleotide-binding</keyword>
<dbReference type="AlphaFoldDB" id="A0A2K4FAC3"/>
<gene>
    <name evidence="5" type="ORF">CD039_09080</name>
</gene>
<dbReference type="Proteomes" id="UP000242712">
    <property type="component" value="Unassembled WGS sequence"/>
</dbReference>
<sequence length="231" mass="26215">MIQLKHVYSNYGKREILHDINLTIEKGRIVGVVGESGSGKTTLGQLILGAQKPRKGRIQRSSQHILPIFQHASQSFNPGMTIGASMSEALKYYDKTQSAEAQQRLEQLMMSLKLPQELLEQRPGQVSGGQLQRLNIIRTLMFQPELLICDEITANLDVIAEQHVIDILTAYHRETHQSMLVISHDLAFLQQFVDTFVVLKDGRIVDYFESSDLFDEQRAAYTKELVAVYEE</sequence>
<dbReference type="PROSITE" id="PS00211">
    <property type="entry name" value="ABC_TRANSPORTER_1"/>
    <property type="match status" value="1"/>
</dbReference>
<keyword evidence="6" id="KW-1185">Reference proteome</keyword>
<evidence type="ECO:0000256" key="2">
    <source>
        <dbReference type="ARBA" id="ARBA00022741"/>
    </source>
</evidence>
<dbReference type="SUPFAM" id="SSF52540">
    <property type="entry name" value="P-loop containing nucleoside triphosphate hydrolases"/>
    <property type="match status" value="1"/>
</dbReference>
<dbReference type="OrthoDB" id="9802264at2"/>
<proteinExistence type="predicted"/>
<evidence type="ECO:0000313" key="6">
    <source>
        <dbReference type="Proteomes" id="UP000242712"/>
    </source>
</evidence>
<dbReference type="GO" id="GO:0005524">
    <property type="term" value="F:ATP binding"/>
    <property type="evidence" value="ECO:0007669"/>
    <property type="project" value="UniProtKB-KW"/>
</dbReference>
<dbReference type="PROSITE" id="PS50893">
    <property type="entry name" value="ABC_TRANSPORTER_2"/>
    <property type="match status" value="1"/>
</dbReference>
<dbReference type="EMBL" id="PPPX01000016">
    <property type="protein sequence ID" value="POA08237.1"/>
    <property type="molecule type" value="Genomic_DNA"/>
</dbReference>
<reference evidence="5 6" key="1">
    <citation type="submission" date="2017-08" db="EMBL/GenBank/DDBJ databases">
        <title>Draft genome sequences of 64 type strains of genus Staph aureus.</title>
        <authorList>
            <person name="Cole K."/>
            <person name="Golubchik T."/>
            <person name="Russell J."/>
            <person name="Foster D."/>
            <person name="Llewelyn M."/>
            <person name="Wilson D."/>
            <person name="Crook D."/>
            <person name="Paul J."/>
        </authorList>
    </citation>
    <scope>NUCLEOTIDE SEQUENCE [LARGE SCALE GENOMIC DNA]</scope>
    <source>
        <strain evidence="5 6">DSM 29875</strain>
    </source>
</reference>